<evidence type="ECO:0000259" key="6">
    <source>
        <dbReference type="PROSITE" id="PS50048"/>
    </source>
</evidence>
<keyword evidence="5" id="KW-0539">Nucleus</keyword>
<dbReference type="InterPro" id="IPR001138">
    <property type="entry name" value="Zn2Cys6_DnaBD"/>
</dbReference>
<proteinExistence type="predicted"/>
<dbReference type="PROSITE" id="PS00463">
    <property type="entry name" value="ZN2_CY6_FUNGAL_1"/>
    <property type="match status" value="1"/>
</dbReference>
<dbReference type="SUPFAM" id="SSF57701">
    <property type="entry name" value="Zn2/Cys6 DNA-binding domain"/>
    <property type="match status" value="1"/>
</dbReference>
<dbReference type="PROSITE" id="PS50048">
    <property type="entry name" value="ZN2_CY6_FUNGAL_2"/>
    <property type="match status" value="1"/>
</dbReference>
<keyword evidence="2" id="KW-0479">Metal-binding</keyword>
<organism evidence="7 8">
    <name type="scientific">Oculimacula yallundae</name>
    <dbReference type="NCBI Taxonomy" id="86028"/>
    <lineage>
        <taxon>Eukaryota</taxon>
        <taxon>Fungi</taxon>
        <taxon>Dikarya</taxon>
        <taxon>Ascomycota</taxon>
        <taxon>Pezizomycotina</taxon>
        <taxon>Leotiomycetes</taxon>
        <taxon>Helotiales</taxon>
        <taxon>Ploettnerulaceae</taxon>
        <taxon>Oculimacula</taxon>
    </lineage>
</organism>
<reference evidence="7 8" key="1">
    <citation type="journal article" date="2024" name="Commun. Biol.">
        <title>Comparative genomic analysis of thermophilic fungi reveals convergent evolutionary adaptations and gene losses.</title>
        <authorList>
            <person name="Steindorff A.S."/>
            <person name="Aguilar-Pontes M.V."/>
            <person name="Robinson A.J."/>
            <person name="Andreopoulos B."/>
            <person name="LaButti K."/>
            <person name="Kuo A."/>
            <person name="Mondo S."/>
            <person name="Riley R."/>
            <person name="Otillar R."/>
            <person name="Haridas S."/>
            <person name="Lipzen A."/>
            <person name="Grimwood J."/>
            <person name="Schmutz J."/>
            <person name="Clum A."/>
            <person name="Reid I.D."/>
            <person name="Moisan M.C."/>
            <person name="Butler G."/>
            <person name="Nguyen T.T.M."/>
            <person name="Dewar K."/>
            <person name="Conant G."/>
            <person name="Drula E."/>
            <person name="Henrissat B."/>
            <person name="Hansel C."/>
            <person name="Singer S."/>
            <person name="Hutchinson M.I."/>
            <person name="de Vries R.P."/>
            <person name="Natvig D.O."/>
            <person name="Powell A.J."/>
            <person name="Tsang A."/>
            <person name="Grigoriev I.V."/>
        </authorList>
    </citation>
    <scope>NUCLEOTIDE SEQUENCE [LARGE SCALE GENOMIC DNA]</scope>
    <source>
        <strain evidence="7 8">CBS 494.80</strain>
    </source>
</reference>
<gene>
    <name evidence="7" type="ORF">VTL71DRAFT_9263</name>
</gene>
<evidence type="ECO:0000256" key="5">
    <source>
        <dbReference type="ARBA" id="ARBA00023242"/>
    </source>
</evidence>
<dbReference type="SMART" id="SM00066">
    <property type="entry name" value="GAL4"/>
    <property type="match status" value="1"/>
</dbReference>
<evidence type="ECO:0000256" key="4">
    <source>
        <dbReference type="ARBA" id="ARBA00023163"/>
    </source>
</evidence>
<dbReference type="SMART" id="SM00906">
    <property type="entry name" value="Fungal_trans"/>
    <property type="match status" value="1"/>
</dbReference>
<dbReference type="Pfam" id="PF04082">
    <property type="entry name" value="Fungal_trans"/>
    <property type="match status" value="1"/>
</dbReference>
<evidence type="ECO:0000256" key="1">
    <source>
        <dbReference type="ARBA" id="ARBA00004123"/>
    </source>
</evidence>
<comment type="subcellular location">
    <subcellularLocation>
        <location evidence="1">Nucleus</location>
    </subcellularLocation>
</comment>
<dbReference type="PANTHER" id="PTHR47338">
    <property type="entry name" value="ZN(II)2CYS6 TRANSCRIPTION FACTOR (EUROFUNG)-RELATED"/>
    <property type="match status" value="1"/>
</dbReference>
<dbReference type="Proteomes" id="UP001595075">
    <property type="component" value="Unassembled WGS sequence"/>
</dbReference>
<keyword evidence="3" id="KW-0805">Transcription regulation</keyword>
<accession>A0ABR4BSI8</accession>
<keyword evidence="8" id="KW-1185">Reference proteome</keyword>
<protein>
    <recommendedName>
        <fullName evidence="6">Zn(2)-C6 fungal-type domain-containing protein</fullName>
    </recommendedName>
</protein>
<dbReference type="Gene3D" id="4.10.240.10">
    <property type="entry name" value="Zn(2)-C6 fungal-type DNA-binding domain"/>
    <property type="match status" value="1"/>
</dbReference>
<dbReference type="InterPro" id="IPR050815">
    <property type="entry name" value="TF_fung"/>
</dbReference>
<feature type="domain" description="Zn(2)-C6 fungal-type" evidence="6">
    <location>
        <begin position="8"/>
        <end position="38"/>
    </location>
</feature>
<comment type="caution">
    <text evidence="7">The sequence shown here is derived from an EMBL/GenBank/DDBJ whole genome shotgun (WGS) entry which is preliminary data.</text>
</comment>
<keyword evidence="4" id="KW-0804">Transcription</keyword>
<dbReference type="CDD" id="cd00067">
    <property type="entry name" value="GAL4"/>
    <property type="match status" value="1"/>
</dbReference>
<evidence type="ECO:0000256" key="3">
    <source>
        <dbReference type="ARBA" id="ARBA00023015"/>
    </source>
</evidence>
<evidence type="ECO:0000313" key="8">
    <source>
        <dbReference type="Proteomes" id="UP001595075"/>
    </source>
</evidence>
<dbReference type="InterPro" id="IPR036864">
    <property type="entry name" value="Zn2-C6_fun-type_DNA-bd_sf"/>
</dbReference>
<evidence type="ECO:0000256" key="2">
    <source>
        <dbReference type="ARBA" id="ARBA00022723"/>
    </source>
</evidence>
<evidence type="ECO:0000313" key="7">
    <source>
        <dbReference type="EMBL" id="KAL2060622.1"/>
    </source>
</evidence>
<dbReference type="CDD" id="cd12148">
    <property type="entry name" value="fungal_TF_MHR"/>
    <property type="match status" value="1"/>
</dbReference>
<sequence>MNPAAAKACISCRDRKRKCDRVTPSCSLCRRLGRRCRYEAKILDRADTTALSPTSRVHFPKDIPLSAPPSFDSNAFLKSSVDTAITEKLALATGALSDVRSVAAKYFESIHLWFPVLSEHNYYEHLPITFTQPCAEYSLLSLSMALIVSIPSEKETRETFSSLYMLVKSSIAIVEAANIHSLRVVQSRLLVSLFEVGHAIEPAAFMSLGTTARAAAAIGLNQALDGYAGTNEETITDSELELRIWWGIVMLDRWYTLERGHGLCATHDLGAPQQLPRDGSIWDQKAFSSNKPLPLSTPSSIRVGPFARQAQVSHVLDILMMHLRDQKLTKTFDADSADQIARTLTAFSALLPEETPQPWPRYCGAIGMCYSAMMILYNSRPKTDLSCEFNRSDAPESLKSTLARIRIVSTKFDEKIQQVDRESISPFPPHGLTKAATTRYRLWSETSDHSHLEAADSLLTMVRHFSKRWLNAAKLVTQLEEVRSANVPSNCISPTF</sequence>
<dbReference type="InterPro" id="IPR007219">
    <property type="entry name" value="XnlR_reg_dom"/>
</dbReference>
<name>A0ABR4BSI8_9HELO</name>
<dbReference type="PANTHER" id="PTHR47338:SF20">
    <property type="entry name" value="ZN(II)2CYS6 TRANSCRIPTION FACTOR (EUROFUNG)"/>
    <property type="match status" value="1"/>
</dbReference>
<dbReference type="Pfam" id="PF00172">
    <property type="entry name" value="Zn_clus"/>
    <property type="match status" value="1"/>
</dbReference>
<dbReference type="EMBL" id="JAZHXI010000021">
    <property type="protein sequence ID" value="KAL2060622.1"/>
    <property type="molecule type" value="Genomic_DNA"/>
</dbReference>